<sequence length="226" mass="26259">MNKYDLKQLIDTTENDNEIFNAFPGLIQTSERESLDDQPKDNSHSIELIPTDDEDKYSFFDKLEQQPQKIRVIGPRHPTLISSEIDRKNILPFCRRQPRTNLIKQTFPIPNSFEEEMKSSNRNKWGLAIQKEILNIKRLNVWTLINKTINDHPISSMWIFKEKQDNSGKVTEYKACLCAHGFHQIVGLDYQNSFAPTGILSLLQTLISFATINNYKSHQMDVRSAF</sequence>
<feature type="domain" description="Reverse transcriptase Ty1/copia-type" evidence="1">
    <location>
        <begin position="140"/>
        <end position="226"/>
    </location>
</feature>
<dbReference type="Proteomes" id="UP000765509">
    <property type="component" value="Unassembled WGS sequence"/>
</dbReference>
<name>A0A9Q3IZ93_9BASI</name>
<dbReference type="OrthoDB" id="3059824at2759"/>
<dbReference type="Pfam" id="PF07727">
    <property type="entry name" value="RVT_2"/>
    <property type="match status" value="1"/>
</dbReference>
<evidence type="ECO:0000313" key="2">
    <source>
        <dbReference type="EMBL" id="MBW0552718.1"/>
    </source>
</evidence>
<accession>A0A9Q3IZ93</accession>
<comment type="caution">
    <text evidence="2">The sequence shown here is derived from an EMBL/GenBank/DDBJ whole genome shotgun (WGS) entry which is preliminary data.</text>
</comment>
<reference evidence="2" key="1">
    <citation type="submission" date="2021-03" db="EMBL/GenBank/DDBJ databases">
        <title>Draft genome sequence of rust myrtle Austropuccinia psidii MF-1, a brazilian biotype.</title>
        <authorList>
            <person name="Quecine M.C."/>
            <person name="Pachon D.M.R."/>
            <person name="Bonatelli M.L."/>
            <person name="Correr F.H."/>
            <person name="Franceschini L.M."/>
            <person name="Leite T.F."/>
            <person name="Margarido G.R.A."/>
            <person name="Almeida C.A."/>
            <person name="Ferrarezi J.A."/>
            <person name="Labate C.A."/>
        </authorList>
    </citation>
    <scope>NUCLEOTIDE SEQUENCE</scope>
    <source>
        <strain evidence="2">MF-1</strain>
    </source>
</reference>
<evidence type="ECO:0000259" key="1">
    <source>
        <dbReference type="Pfam" id="PF07727"/>
    </source>
</evidence>
<dbReference type="EMBL" id="AVOT02058964">
    <property type="protein sequence ID" value="MBW0552718.1"/>
    <property type="molecule type" value="Genomic_DNA"/>
</dbReference>
<evidence type="ECO:0000313" key="3">
    <source>
        <dbReference type="Proteomes" id="UP000765509"/>
    </source>
</evidence>
<keyword evidence="3" id="KW-1185">Reference proteome</keyword>
<dbReference type="AlphaFoldDB" id="A0A9Q3IZ93"/>
<organism evidence="2 3">
    <name type="scientific">Austropuccinia psidii MF-1</name>
    <dbReference type="NCBI Taxonomy" id="1389203"/>
    <lineage>
        <taxon>Eukaryota</taxon>
        <taxon>Fungi</taxon>
        <taxon>Dikarya</taxon>
        <taxon>Basidiomycota</taxon>
        <taxon>Pucciniomycotina</taxon>
        <taxon>Pucciniomycetes</taxon>
        <taxon>Pucciniales</taxon>
        <taxon>Sphaerophragmiaceae</taxon>
        <taxon>Austropuccinia</taxon>
    </lineage>
</organism>
<dbReference type="InterPro" id="IPR013103">
    <property type="entry name" value="RVT_2"/>
</dbReference>
<proteinExistence type="predicted"/>
<gene>
    <name evidence="2" type="ORF">O181_092433</name>
</gene>
<protein>
    <recommendedName>
        <fullName evidence="1">Reverse transcriptase Ty1/copia-type domain-containing protein</fullName>
    </recommendedName>
</protein>